<keyword evidence="1" id="KW-0175">Coiled coil</keyword>
<dbReference type="Proteomes" id="UP001055185">
    <property type="component" value="Unassembled WGS sequence"/>
</dbReference>
<dbReference type="InterPro" id="IPR006119">
    <property type="entry name" value="Resolv_N"/>
</dbReference>
<dbReference type="PROSITE" id="PS51737">
    <property type="entry name" value="RECOMBINASE_DNA_BIND"/>
    <property type="match status" value="1"/>
</dbReference>
<feature type="coiled-coil region" evidence="1">
    <location>
        <begin position="359"/>
        <end position="413"/>
    </location>
</feature>
<dbReference type="RefSeq" id="WP_309295405.1">
    <property type="nucleotide sequence ID" value="NZ_BQKV01000038.1"/>
</dbReference>
<dbReference type="InterPro" id="IPR036162">
    <property type="entry name" value="Resolvase-like_N_sf"/>
</dbReference>
<comment type="caution">
    <text evidence="4">The sequence shown here is derived from an EMBL/GenBank/DDBJ whole genome shotgun (WGS) entry which is preliminary data.</text>
</comment>
<evidence type="ECO:0000313" key="5">
    <source>
        <dbReference type="Proteomes" id="UP001055185"/>
    </source>
</evidence>
<proteinExistence type="predicted"/>
<dbReference type="InterPro" id="IPR038109">
    <property type="entry name" value="DNA_bind_recomb_sf"/>
</dbReference>
<dbReference type="EMBL" id="BQKV01000038">
    <property type="protein sequence ID" value="GJN64647.1"/>
    <property type="molecule type" value="Genomic_DNA"/>
</dbReference>
<dbReference type="AlphaFoldDB" id="A0AA37IZT5"/>
<evidence type="ECO:0000313" key="4">
    <source>
        <dbReference type="EMBL" id="GJN64647.1"/>
    </source>
</evidence>
<organism evidence="4 5">
    <name type="scientific">Faecalibacterium gallinarum</name>
    <dbReference type="NCBI Taxonomy" id="2903556"/>
    <lineage>
        <taxon>Bacteria</taxon>
        <taxon>Bacillati</taxon>
        <taxon>Bacillota</taxon>
        <taxon>Clostridia</taxon>
        <taxon>Eubacteriales</taxon>
        <taxon>Oscillospiraceae</taxon>
        <taxon>Faecalibacterium</taxon>
    </lineage>
</organism>
<dbReference type="SUPFAM" id="SSF53041">
    <property type="entry name" value="Resolvase-like"/>
    <property type="match status" value="1"/>
</dbReference>
<dbReference type="InterPro" id="IPR011109">
    <property type="entry name" value="DNA_bind_recombinase_dom"/>
</dbReference>
<gene>
    <name evidence="4" type="ORF">JCM17207_12720</name>
</gene>
<dbReference type="GO" id="GO:0003677">
    <property type="term" value="F:DNA binding"/>
    <property type="evidence" value="ECO:0007669"/>
    <property type="project" value="InterPro"/>
</dbReference>
<dbReference type="PANTHER" id="PTHR30461:SF23">
    <property type="entry name" value="DNA RECOMBINASE-RELATED"/>
    <property type="match status" value="1"/>
</dbReference>
<dbReference type="PROSITE" id="PS51736">
    <property type="entry name" value="RECOMBINASES_3"/>
    <property type="match status" value="1"/>
</dbReference>
<dbReference type="CDD" id="cd00338">
    <property type="entry name" value="Ser_Recombinase"/>
    <property type="match status" value="1"/>
</dbReference>
<dbReference type="Pfam" id="PF07508">
    <property type="entry name" value="Recombinase"/>
    <property type="match status" value="1"/>
</dbReference>
<dbReference type="PANTHER" id="PTHR30461">
    <property type="entry name" value="DNA-INVERTASE FROM LAMBDOID PROPHAGE"/>
    <property type="match status" value="1"/>
</dbReference>
<name>A0AA37IZT5_9FIRM</name>
<dbReference type="GO" id="GO:0000150">
    <property type="term" value="F:DNA strand exchange activity"/>
    <property type="evidence" value="ECO:0007669"/>
    <property type="project" value="InterPro"/>
</dbReference>
<reference evidence="4" key="1">
    <citation type="journal article" date="2022" name="Int. J. Syst. Evol. Microbiol.">
        <title>Genome-based, phenotypic and chemotaxonomic classification of Faecalibacterium strains: proposal of three novel species Faecalibacterium duncaniae sp. nov., Faecalibacterium hattorii sp. nov. and Faecalibacterium gallinarum sp. nov. .</title>
        <authorList>
            <person name="Sakamoto M."/>
            <person name="Sakurai N."/>
            <person name="Tanno H."/>
            <person name="Iino T."/>
            <person name="Ohkuma M."/>
            <person name="Endo A."/>
        </authorList>
    </citation>
    <scope>NUCLEOTIDE SEQUENCE</scope>
    <source>
        <strain evidence="4">JCM 17207</strain>
    </source>
</reference>
<feature type="domain" description="Recombinase" evidence="3">
    <location>
        <begin position="154"/>
        <end position="259"/>
    </location>
</feature>
<dbReference type="Gene3D" id="3.90.1750.20">
    <property type="entry name" value="Putative Large Serine Recombinase, Chain B, Domain 2"/>
    <property type="match status" value="1"/>
</dbReference>
<dbReference type="InterPro" id="IPR025827">
    <property type="entry name" value="Zn_ribbon_recom_dom"/>
</dbReference>
<protein>
    <recommendedName>
        <fullName evidence="6">Recombinase family protein</fullName>
    </recommendedName>
</protein>
<dbReference type="SMART" id="SM00857">
    <property type="entry name" value="Resolvase"/>
    <property type="match status" value="1"/>
</dbReference>
<feature type="domain" description="Resolvase/invertase-type recombinase catalytic" evidence="2">
    <location>
        <begin position="2"/>
        <end position="146"/>
    </location>
</feature>
<accession>A0AA37IZT5</accession>
<evidence type="ECO:0000256" key="1">
    <source>
        <dbReference type="SAM" id="Coils"/>
    </source>
</evidence>
<dbReference type="Pfam" id="PF00239">
    <property type="entry name" value="Resolvase"/>
    <property type="match status" value="1"/>
</dbReference>
<keyword evidence="5" id="KW-1185">Reference proteome</keyword>
<dbReference type="Pfam" id="PF13408">
    <property type="entry name" value="Zn_ribbon_recom"/>
    <property type="match status" value="1"/>
</dbReference>
<dbReference type="Gene3D" id="3.40.50.1390">
    <property type="entry name" value="Resolvase, N-terminal catalytic domain"/>
    <property type="match status" value="1"/>
</dbReference>
<evidence type="ECO:0008006" key="6">
    <source>
        <dbReference type="Google" id="ProtNLM"/>
    </source>
</evidence>
<evidence type="ECO:0000259" key="3">
    <source>
        <dbReference type="PROSITE" id="PS51737"/>
    </source>
</evidence>
<dbReference type="InterPro" id="IPR050639">
    <property type="entry name" value="SSR_resolvase"/>
</dbReference>
<evidence type="ECO:0000259" key="2">
    <source>
        <dbReference type="PROSITE" id="PS51736"/>
    </source>
</evidence>
<sequence length="637" mass="72942">MNAVIYARYSSDNQREESIDGQLRECKEYADQNGITVVRTYIDRALSAKTDSRPQFQQMIHDSATHTFEAVLVWKLDRFSRNRYDSAHYKRILKNNRVHVVSVTEPISNTPEGIMLESLLEGMAEYYSAELAEKVSRGHKENALKAKFNGGPVPLGYRIDSQHHYQIDPATAPVVQEAFQRYAAGESIRSIIESLNARGIRNSRGNPFTKNSFQTLLKNRRYLGEYRYKDTVIPNAIPAIIDPERFDAVQRRCEIHRQAPAHNKSDVHYLLTTKLFCGKCGTMMAGESGRSHTGTVHCYYKCGTRKRSGREACSLKPVRKEPLEQFVVQTALEKVLNDRVVDLLVDKLLEYQSQENTRLPVLQAELKEVKRRIDNLVAAIEQGILTPSTRTRMEELEQRREALETSVLQEQIEKPPITREQILFWFDQFRHGDPADMAFQEKVIDCFVNSIYLFEDRIVLNFNYQEGGRPVSLEEVLGSFLDGRGAPADNLTRWRGVIFYSNAPGERLWPLHSDSTFESKLASGFSLSIKRLCHTQFRQSPRHSLKPQFPGSNGIYLPAISRSLPVLVHKTQIYLHAVAARKAPIQFDCNEGIALFIRSDPVEYPEEDVSFSCSAEVHRKFPDELKMLHRTGETHFK</sequence>